<sequence>MHDKLPYPSPIDNQTYTPVHEAKKIAFRDIQEHHEKNKAYYDSHYQASKFMQGDLVKLEEIKYPNTRKLSASQSGPYNQETIIRCDL</sequence>
<dbReference type="EMBL" id="BMAW01109773">
    <property type="protein sequence ID" value="GFT40117.1"/>
    <property type="molecule type" value="Genomic_DNA"/>
</dbReference>
<protein>
    <submittedName>
        <fullName evidence="1">Uncharacterized protein</fullName>
    </submittedName>
</protein>
<dbReference type="OrthoDB" id="6514906at2759"/>
<accession>A0A8X6TSP7</accession>
<dbReference type="Proteomes" id="UP000887013">
    <property type="component" value="Unassembled WGS sequence"/>
</dbReference>
<evidence type="ECO:0000313" key="2">
    <source>
        <dbReference type="Proteomes" id="UP000887013"/>
    </source>
</evidence>
<organism evidence="1 2">
    <name type="scientific">Nephila pilipes</name>
    <name type="common">Giant wood spider</name>
    <name type="synonym">Nephila maculata</name>
    <dbReference type="NCBI Taxonomy" id="299642"/>
    <lineage>
        <taxon>Eukaryota</taxon>
        <taxon>Metazoa</taxon>
        <taxon>Ecdysozoa</taxon>
        <taxon>Arthropoda</taxon>
        <taxon>Chelicerata</taxon>
        <taxon>Arachnida</taxon>
        <taxon>Araneae</taxon>
        <taxon>Araneomorphae</taxon>
        <taxon>Entelegynae</taxon>
        <taxon>Araneoidea</taxon>
        <taxon>Nephilidae</taxon>
        <taxon>Nephila</taxon>
    </lineage>
</organism>
<keyword evidence="2" id="KW-1185">Reference proteome</keyword>
<proteinExistence type="predicted"/>
<name>A0A8X6TSP7_NEPPI</name>
<gene>
    <name evidence="1" type="ORF">NPIL_645891</name>
</gene>
<evidence type="ECO:0000313" key="1">
    <source>
        <dbReference type="EMBL" id="GFT40117.1"/>
    </source>
</evidence>
<comment type="caution">
    <text evidence="1">The sequence shown here is derived from an EMBL/GenBank/DDBJ whole genome shotgun (WGS) entry which is preliminary data.</text>
</comment>
<dbReference type="AlphaFoldDB" id="A0A8X6TSP7"/>
<reference evidence="1" key="1">
    <citation type="submission" date="2020-08" db="EMBL/GenBank/DDBJ databases">
        <title>Multicomponent nature underlies the extraordinary mechanical properties of spider dragline silk.</title>
        <authorList>
            <person name="Kono N."/>
            <person name="Nakamura H."/>
            <person name="Mori M."/>
            <person name="Yoshida Y."/>
            <person name="Ohtoshi R."/>
            <person name="Malay A.D."/>
            <person name="Moran D.A.P."/>
            <person name="Tomita M."/>
            <person name="Numata K."/>
            <person name="Arakawa K."/>
        </authorList>
    </citation>
    <scope>NUCLEOTIDE SEQUENCE</scope>
</reference>